<dbReference type="PATRIC" id="fig|1121405.3.peg.3615"/>
<proteinExistence type="inferred from homology"/>
<keyword evidence="4" id="KW-1185">Reference proteome</keyword>
<evidence type="ECO:0000313" key="4">
    <source>
        <dbReference type="Proteomes" id="UP000014977"/>
    </source>
</evidence>
<protein>
    <recommendedName>
        <fullName evidence="2">UPF0301 protein dsmv_3149</fullName>
    </recommendedName>
</protein>
<evidence type="ECO:0000313" key="3">
    <source>
        <dbReference type="EMBL" id="EPR35335.1"/>
    </source>
</evidence>
<dbReference type="Gene3D" id="3.40.1740.10">
    <property type="entry name" value="VC0467-like"/>
    <property type="match status" value="1"/>
</dbReference>
<organism evidence="3 4">
    <name type="scientific">Desulfococcus multivorans DSM 2059</name>
    <dbReference type="NCBI Taxonomy" id="1121405"/>
    <lineage>
        <taxon>Bacteria</taxon>
        <taxon>Pseudomonadati</taxon>
        <taxon>Thermodesulfobacteriota</taxon>
        <taxon>Desulfobacteria</taxon>
        <taxon>Desulfobacterales</taxon>
        <taxon>Desulfococcaceae</taxon>
        <taxon>Desulfococcus</taxon>
    </lineage>
</organism>
<dbReference type="Pfam" id="PF02622">
    <property type="entry name" value="DUF179"/>
    <property type="match status" value="1"/>
</dbReference>
<comment type="similarity">
    <text evidence="1 2">Belongs to the UPF0301 (AlgH) family.</text>
</comment>
<dbReference type="SUPFAM" id="SSF143456">
    <property type="entry name" value="VC0467-like"/>
    <property type="match status" value="1"/>
</dbReference>
<dbReference type="eggNOG" id="COG1678">
    <property type="taxonomic scope" value="Bacteria"/>
</dbReference>
<dbReference type="InterPro" id="IPR003774">
    <property type="entry name" value="AlgH-like"/>
</dbReference>
<dbReference type="Proteomes" id="UP000014977">
    <property type="component" value="Unassembled WGS sequence"/>
</dbReference>
<evidence type="ECO:0000256" key="2">
    <source>
        <dbReference type="HAMAP-Rule" id="MF_00758"/>
    </source>
</evidence>
<dbReference type="STRING" id="897.B2D07_09460"/>
<evidence type="ECO:0000256" key="1">
    <source>
        <dbReference type="ARBA" id="ARBA00009600"/>
    </source>
</evidence>
<dbReference type="PANTHER" id="PTHR30327:SF1">
    <property type="entry name" value="UPF0301 PROTEIN YQGE"/>
    <property type="match status" value="1"/>
</dbReference>
<accession>S7TFH3</accession>
<gene>
    <name evidence="3" type="ORF">dsmv_3149</name>
</gene>
<sequence>MHDEFNMSLKGHFLIAMPGLLDPNFVRSVVCICEHNAEGSLGLVINRTYPSLAAKDIFEELNIEYLPEQADIPIFFGGPVHMDELFILHGPPFNWGPFVDVGPSLAMSNNRNILEAIADGRGPKSFLIALGCSGWGPNQMESEIMENAWLSCPMSPDIIFDRSVASRWEAAVRKLGIDPARLTDAAGHA</sequence>
<dbReference type="AlphaFoldDB" id="S7TFH3"/>
<dbReference type="PANTHER" id="PTHR30327">
    <property type="entry name" value="UNCHARACTERIZED PROTEIN YQGE"/>
    <property type="match status" value="1"/>
</dbReference>
<name>S7TFH3_DESML</name>
<reference evidence="3 4" key="1">
    <citation type="journal article" date="2013" name="Genome Announc.">
        <title>Draft genome sequences for three mercury-methylating, sulfate-reducing bacteria.</title>
        <authorList>
            <person name="Brown S.D."/>
            <person name="Hurt R.A.Jr."/>
            <person name="Gilmour C.C."/>
            <person name="Elias D.A."/>
        </authorList>
    </citation>
    <scope>NUCLEOTIDE SEQUENCE [LARGE SCALE GENOMIC DNA]</scope>
    <source>
        <strain evidence="3 4">DSM 2059</strain>
    </source>
</reference>
<dbReference type="RefSeq" id="WP_020878239.1">
    <property type="nucleotide sequence ID" value="NZ_ATHJ01000108.1"/>
</dbReference>
<dbReference type="GO" id="GO:0005829">
    <property type="term" value="C:cytosol"/>
    <property type="evidence" value="ECO:0007669"/>
    <property type="project" value="TreeGrafter"/>
</dbReference>
<dbReference type="EMBL" id="ATHJ01000108">
    <property type="protein sequence ID" value="EPR35335.1"/>
    <property type="molecule type" value="Genomic_DNA"/>
</dbReference>
<comment type="caution">
    <text evidence="3">The sequence shown here is derived from an EMBL/GenBank/DDBJ whole genome shotgun (WGS) entry which is preliminary data.</text>
</comment>
<dbReference type="HAMAP" id="MF_00758">
    <property type="entry name" value="UPF0301"/>
    <property type="match status" value="1"/>
</dbReference>